<dbReference type="InterPro" id="IPR036388">
    <property type="entry name" value="WH-like_DNA-bd_sf"/>
</dbReference>
<dbReference type="GO" id="GO:0005634">
    <property type="term" value="C:nucleus"/>
    <property type="evidence" value="ECO:0007669"/>
    <property type="project" value="UniProtKB-SubCell"/>
</dbReference>
<feature type="DNA-binding region" description="Fork-head" evidence="6">
    <location>
        <begin position="276"/>
        <end position="372"/>
    </location>
</feature>
<sequence length="529" mass="60842">MSSYPQIRYEYADESNSSSQQSASIDPPLFLRPMSQQQHFEHFLHNCDDSAVPPFSPIGNFTGTENDLFQQFNQQSSVNSFESNTTTTYWQPRLDDGSFENSQHHEHQQIYQQNNRQNSNSEHFDQFYDSSTHENFCNNSTIISIPNILHNQQSSHRQPFNQLHSVENTPPRPLNNSKNFPLSSNQYKMEEKELNKEIIISENKMEQKRTLGPPAHWRLDEGSPEGNNNNNKRQRNVKNVVNVKIEGSENNNNNEIVDEETEQSRELPVAPNGFSKPAYSYSCLIGLALKNSTSGEFLKFMLSFGFHHFPFFREAPSGWKNSVRHNLSLNKCFRKIEIEPPNSHGRKSCLWTMNPSRRSKMDHELKKWRERDEPGILIAMERPNELDDLQNGSIGMPPNLKPRRFSFPVTTNPESQERLAFSLSCSSAPSSTNNNLPFTLSKENIKQRIFSVSQGGPSNFSSQNKSGNLKMELQTPNILPFNSSDGRHPHKARSVHAQAARKLESLLHRQKTYTEIQKTFNQQNNQDKN</sequence>
<proteinExistence type="predicted"/>
<dbReference type="EMBL" id="JABEBT010000011">
    <property type="protein sequence ID" value="KAF7638582.1"/>
    <property type="molecule type" value="Genomic_DNA"/>
</dbReference>
<evidence type="ECO:0000256" key="6">
    <source>
        <dbReference type="PROSITE-ProRule" id="PRU00089"/>
    </source>
</evidence>
<evidence type="ECO:0000256" key="2">
    <source>
        <dbReference type="ARBA" id="ARBA00023015"/>
    </source>
</evidence>
<comment type="subcellular location">
    <subcellularLocation>
        <location evidence="6">Nucleus</location>
    </subcellularLocation>
</comment>
<keyword evidence="10" id="KW-1185">Reference proteome</keyword>
<evidence type="ECO:0000256" key="4">
    <source>
        <dbReference type="ARBA" id="ARBA00023163"/>
    </source>
</evidence>
<dbReference type="InterPro" id="IPR036390">
    <property type="entry name" value="WH_DNA-bd_sf"/>
</dbReference>
<name>A0A8S9ZZ47_9BILA</name>
<feature type="compositionally biased region" description="Polar residues" evidence="7">
    <location>
        <begin position="109"/>
        <end position="121"/>
    </location>
</feature>
<keyword evidence="5 6" id="KW-0539">Nucleus</keyword>
<dbReference type="GO" id="GO:0000976">
    <property type="term" value="F:transcription cis-regulatory region binding"/>
    <property type="evidence" value="ECO:0007669"/>
    <property type="project" value="TreeGrafter"/>
</dbReference>
<evidence type="ECO:0000256" key="3">
    <source>
        <dbReference type="ARBA" id="ARBA00023125"/>
    </source>
</evidence>
<dbReference type="InterPro" id="IPR001766">
    <property type="entry name" value="Fork_head_dom"/>
</dbReference>
<feature type="domain" description="Fork-head" evidence="8">
    <location>
        <begin position="276"/>
        <end position="372"/>
    </location>
</feature>
<dbReference type="PROSITE" id="PS00658">
    <property type="entry name" value="FORK_HEAD_2"/>
    <property type="match status" value="1"/>
</dbReference>
<evidence type="ECO:0000259" key="8">
    <source>
        <dbReference type="PROSITE" id="PS50039"/>
    </source>
</evidence>
<dbReference type="PROSITE" id="PS50039">
    <property type="entry name" value="FORK_HEAD_3"/>
    <property type="match status" value="1"/>
</dbReference>
<comment type="caution">
    <text evidence="9">The sequence shown here is derived from an EMBL/GenBank/DDBJ whole genome shotgun (WGS) entry which is preliminary data.</text>
</comment>
<dbReference type="Pfam" id="PF00250">
    <property type="entry name" value="Forkhead"/>
    <property type="match status" value="1"/>
</dbReference>
<organism evidence="9 10">
    <name type="scientific">Meloidogyne graminicola</name>
    <dbReference type="NCBI Taxonomy" id="189291"/>
    <lineage>
        <taxon>Eukaryota</taxon>
        <taxon>Metazoa</taxon>
        <taxon>Ecdysozoa</taxon>
        <taxon>Nematoda</taxon>
        <taxon>Chromadorea</taxon>
        <taxon>Rhabditida</taxon>
        <taxon>Tylenchina</taxon>
        <taxon>Tylenchomorpha</taxon>
        <taxon>Tylenchoidea</taxon>
        <taxon>Meloidogynidae</taxon>
        <taxon>Meloidogyninae</taxon>
        <taxon>Meloidogyne</taxon>
    </lineage>
</organism>
<dbReference type="GO" id="GO:0000981">
    <property type="term" value="F:DNA-binding transcription factor activity, RNA polymerase II-specific"/>
    <property type="evidence" value="ECO:0007669"/>
    <property type="project" value="TreeGrafter"/>
</dbReference>
<evidence type="ECO:0000256" key="5">
    <source>
        <dbReference type="ARBA" id="ARBA00023242"/>
    </source>
</evidence>
<dbReference type="AlphaFoldDB" id="A0A8S9ZZ47"/>
<dbReference type="InterPro" id="IPR030456">
    <property type="entry name" value="TF_fork_head_CS_2"/>
</dbReference>
<keyword evidence="3 6" id="KW-0238">DNA-binding</keyword>
<dbReference type="InterPro" id="IPR049624">
    <property type="entry name" value="FOXN1_4"/>
</dbReference>
<protein>
    <submittedName>
        <fullName evidence="9">Fork-head domain-containing protein</fullName>
    </submittedName>
</protein>
<gene>
    <name evidence="9" type="ORF">Mgra_00001962</name>
</gene>
<dbReference type="PANTHER" id="PTHR46721">
    <property type="entry name" value="FORKHEAD BOX PROTEIN N1"/>
    <property type="match status" value="1"/>
</dbReference>
<dbReference type="SUPFAM" id="SSF46785">
    <property type="entry name" value="Winged helix' DNA-binding domain"/>
    <property type="match status" value="1"/>
</dbReference>
<keyword evidence="1" id="KW-0217">Developmental protein</keyword>
<dbReference type="PANTHER" id="PTHR46721:SF3">
    <property type="entry name" value="FORKHEAD BOX N1"/>
    <property type="match status" value="1"/>
</dbReference>
<keyword evidence="2" id="KW-0805">Transcription regulation</keyword>
<accession>A0A8S9ZZ47</accession>
<evidence type="ECO:0000313" key="10">
    <source>
        <dbReference type="Proteomes" id="UP000605970"/>
    </source>
</evidence>
<evidence type="ECO:0000313" key="9">
    <source>
        <dbReference type="EMBL" id="KAF7638582.1"/>
    </source>
</evidence>
<feature type="region of interest" description="Disordered" evidence="7">
    <location>
        <begin position="213"/>
        <end position="234"/>
    </location>
</feature>
<dbReference type="SMART" id="SM00339">
    <property type="entry name" value="FH"/>
    <property type="match status" value="1"/>
</dbReference>
<evidence type="ECO:0000256" key="7">
    <source>
        <dbReference type="SAM" id="MobiDB-lite"/>
    </source>
</evidence>
<dbReference type="PRINTS" id="PR00053">
    <property type="entry name" value="FORKHEAD"/>
</dbReference>
<dbReference type="Gene3D" id="1.10.10.10">
    <property type="entry name" value="Winged helix-like DNA-binding domain superfamily/Winged helix DNA-binding domain"/>
    <property type="match status" value="1"/>
</dbReference>
<dbReference type="Proteomes" id="UP000605970">
    <property type="component" value="Unassembled WGS sequence"/>
</dbReference>
<reference evidence="9" key="1">
    <citation type="journal article" date="2020" name="Ecol. Evol.">
        <title>Genome structure and content of the rice root-knot nematode (Meloidogyne graminicola).</title>
        <authorList>
            <person name="Phan N.T."/>
            <person name="Danchin E.G.J."/>
            <person name="Klopp C."/>
            <person name="Perfus-Barbeoch L."/>
            <person name="Kozlowski D.K."/>
            <person name="Koutsovoulos G.D."/>
            <person name="Lopez-Roques C."/>
            <person name="Bouchez O."/>
            <person name="Zahm M."/>
            <person name="Besnard G."/>
            <person name="Bellafiore S."/>
        </authorList>
    </citation>
    <scope>NUCLEOTIDE SEQUENCE</scope>
    <source>
        <strain evidence="9">VN-18</strain>
    </source>
</reference>
<evidence type="ECO:0000256" key="1">
    <source>
        <dbReference type="ARBA" id="ARBA00022473"/>
    </source>
</evidence>
<feature type="region of interest" description="Disordered" evidence="7">
    <location>
        <begin position="153"/>
        <end position="182"/>
    </location>
</feature>
<feature type="region of interest" description="Disordered" evidence="7">
    <location>
        <begin position="89"/>
        <end position="125"/>
    </location>
</feature>
<keyword evidence="4" id="KW-0804">Transcription</keyword>
<dbReference type="OrthoDB" id="10070006at2759"/>